<dbReference type="RefSeq" id="WP_037454840.1">
    <property type="nucleotide sequence ID" value="NZ_JFHR01000048.1"/>
</dbReference>
<proteinExistence type="predicted"/>
<dbReference type="GO" id="GO:0003700">
    <property type="term" value="F:DNA-binding transcription factor activity"/>
    <property type="evidence" value="ECO:0007669"/>
    <property type="project" value="InterPro"/>
</dbReference>
<gene>
    <name evidence="2" type="ORF">BV95_03499</name>
</gene>
<organism evidence="2 3">
    <name type="scientific">Sphingobium chlorophenolicum</name>
    <dbReference type="NCBI Taxonomy" id="46429"/>
    <lineage>
        <taxon>Bacteria</taxon>
        <taxon>Pseudomonadati</taxon>
        <taxon>Pseudomonadota</taxon>
        <taxon>Alphaproteobacteria</taxon>
        <taxon>Sphingomonadales</taxon>
        <taxon>Sphingomonadaceae</taxon>
        <taxon>Sphingobium</taxon>
    </lineage>
</organism>
<dbReference type="InterPro" id="IPR001845">
    <property type="entry name" value="HTH_ArsR_DNA-bd_dom"/>
</dbReference>
<dbReference type="PRINTS" id="PR00778">
    <property type="entry name" value="HTHARSR"/>
</dbReference>
<dbReference type="InterPro" id="IPR036388">
    <property type="entry name" value="WH-like_DNA-bd_sf"/>
</dbReference>
<dbReference type="InterPro" id="IPR011991">
    <property type="entry name" value="ArsR-like_HTH"/>
</dbReference>
<dbReference type="Gene3D" id="1.10.10.10">
    <property type="entry name" value="Winged helix-like DNA-binding domain superfamily/Winged helix DNA-binding domain"/>
    <property type="match status" value="1"/>
</dbReference>
<dbReference type="SUPFAM" id="SSF46785">
    <property type="entry name" value="Winged helix' DNA-binding domain"/>
    <property type="match status" value="1"/>
</dbReference>
<evidence type="ECO:0000313" key="3">
    <source>
        <dbReference type="Proteomes" id="UP000028411"/>
    </source>
</evidence>
<reference evidence="2 3" key="1">
    <citation type="submission" date="2014-02" db="EMBL/GenBank/DDBJ databases">
        <title>Whole genome sequence of Sphingobium chlorophenolicum NBRC 16172.</title>
        <authorList>
            <person name="Gan H.M."/>
            <person name="Gan H.Y."/>
            <person name="Chew T.H."/>
            <person name="Savka M.A."/>
        </authorList>
    </citation>
    <scope>NUCLEOTIDE SEQUENCE [LARGE SCALE GENOMIC DNA]</scope>
    <source>
        <strain evidence="2 3">NBRC 16172</strain>
    </source>
</reference>
<dbReference type="Pfam" id="PF12840">
    <property type="entry name" value="HTH_20"/>
    <property type="match status" value="1"/>
</dbReference>
<comment type="caution">
    <text evidence="2">The sequence shown here is derived from an EMBL/GenBank/DDBJ whole genome shotgun (WGS) entry which is preliminary data.</text>
</comment>
<dbReference type="PANTHER" id="PTHR38600:SF2">
    <property type="entry name" value="SLL0088 PROTEIN"/>
    <property type="match status" value="1"/>
</dbReference>
<dbReference type="PROSITE" id="PS50987">
    <property type="entry name" value="HTH_ARSR_2"/>
    <property type="match status" value="1"/>
</dbReference>
<name>A0A081RAM6_SPHCR</name>
<dbReference type="AlphaFoldDB" id="A0A081RAM6"/>
<dbReference type="Proteomes" id="UP000028411">
    <property type="component" value="Unassembled WGS sequence"/>
</dbReference>
<dbReference type="NCBIfam" id="NF033788">
    <property type="entry name" value="HTH_metalloreg"/>
    <property type="match status" value="1"/>
</dbReference>
<dbReference type="OrthoDB" id="7391478at2"/>
<dbReference type="PANTHER" id="PTHR38600">
    <property type="entry name" value="TRANSCRIPTIONAL REGULATORY PROTEIN"/>
    <property type="match status" value="1"/>
</dbReference>
<dbReference type="InterPro" id="IPR036390">
    <property type="entry name" value="WH_DNA-bd_sf"/>
</dbReference>
<dbReference type="EMBL" id="JFHR01000048">
    <property type="protein sequence ID" value="KEQ52249.1"/>
    <property type="molecule type" value="Genomic_DNA"/>
</dbReference>
<accession>A0A081RAM6</accession>
<sequence length="110" mass="12063">MSRVENGSAARLFAALGDTTRLGLIERLSQRGERSIVQLGDGLPISRQAVAKHLDVLLGAGLVRRTKSGREVLFALQPEVFAEASDWLSKVGSQWEGTLGRFRDFVENQP</sequence>
<dbReference type="PATRIC" id="fig|46429.4.peg.3490"/>
<dbReference type="SMART" id="SM00418">
    <property type="entry name" value="HTH_ARSR"/>
    <property type="match status" value="1"/>
</dbReference>
<evidence type="ECO:0000313" key="2">
    <source>
        <dbReference type="EMBL" id="KEQ52249.1"/>
    </source>
</evidence>
<dbReference type="CDD" id="cd00090">
    <property type="entry name" value="HTH_ARSR"/>
    <property type="match status" value="1"/>
</dbReference>
<dbReference type="eggNOG" id="COG0640">
    <property type="taxonomic scope" value="Bacteria"/>
</dbReference>
<protein>
    <submittedName>
        <fullName evidence="2">Regulatory protein ArsR</fullName>
    </submittedName>
</protein>
<feature type="domain" description="HTH arsR-type" evidence="1">
    <location>
        <begin position="1"/>
        <end position="96"/>
    </location>
</feature>
<evidence type="ECO:0000259" key="1">
    <source>
        <dbReference type="PROSITE" id="PS50987"/>
    </source>
</evidence>